<comment type="caution">
    <text evidence="1">The sequence shown here is derived from an EMBL/GenBank/DDBJ whole genome shotgun (WGS) entry which is preliminary data.</text>
</comment>
<organism evidence="1 2">
    <name type="scientific">Apiospora rasikravindrae</name>
    <dbReference type="NCBI Taxonomy" id="990691"/>
    <lineage>
        <taxon>Eukaryota</taxon>
        <taxon>Fungi</taxon>
        <taxon>Dikarya</taxon>
        <taxon>Ascomycota</taxon>
        <taxon>Pezizomycotina</taxon>
        <taxon>Sordariomycetes</taxon>
        <taxon>Xylariomycetidae</taxon>
        <taxon>Amphisphaeriales</taxon>
        <taxon>Apiosporaceae</taxon>
        <taxon>Apiospora</taxon>
    </lineage>
</organism>
<reference evidence="1 2" key="1">
    <citation type="submission" date="2023-01" db="EMBL/GenBank/DDBJ databases">
        <title>Analysis of 21 Apiospora genomes using comparative genomics revels a genus with tremendous synthesis potential of carbohydrate active enzymes and secondary metabolites.</title>
        <authorList>
            <person name="Sorensen T."/>
        </authorList>
    </citation>
    <scope>NUCLEOTIDE SEQUENCE [LARGE SCALE GENOMIC DNA]</scope>
    <source>
        <strain evidence="1 2">CBS 33761</strain>
    </source>
</reference>
<keyword evidence="2" id="KW-1185">Reference proteome</keyword>
<dbReference type="EMBL" id="JAQQWK010000014">
    <property type="protein sequence ID" value="KAK8016459.1"/>
    <property type="molecule type" value="Genomic_DNA"/>
</dbReference>
<sequence>MLRALMELSRRFLKQPACITGDSGVQCSIIFKAHDVGVVEARSGIALPLISMRRSGIDSTKVPISHSSIFRASVWARRSSFSLSVGSRANRKGVWIALARRTPMGLAVGDRLISVWRHSNICAMARGPARLKASSRS</sequence>
<name>A0ABR1RPI2_9PEZI</name>
<accession>A0ABR1RPI2</accession>
<protein>
    <submittedName>
        <fullName evidence="1">Uncharacterized protein</fullName>
    </submittedName>
</protein>
<proteinExistence type="predicted"/>
<evidence type="ECO:0000313" key="1">
    <source>
        <dbReference type="EMBL" id="KAK8016459.1"/>
    </source>
</evidence>
<evidence type="ECO:0000313" key="2">
    <source>
        <dbReference type="Proteomes" id="UP001444661"/>
    </source>
</evidence>
<dbReference type="Proteomes" id="UP001444661">
    <property type="component" value="Unassembled WGS sequence"/>
</dbReference>
<gene>
    <name evidence="1" type="ORF">PG993_014648</name>
</gene>